<dbReference type="Pfam" id="PF13091">
    <property type="entry name" value="PLDc_2"/>
    <property type="match status" value="2"/>
</dbReference>
<keyword evidence="5 12" id="KW-0812">Transmembrane</keyword>
<dbReference type="PANTHER" id="PTHR21248">
    <property type="entry name" value="CARDIOLIPIN SYNTHASE"/>
    <property type="match status" value="1"/>
</dbReference>
<evidence type="ECO:0000256" key="9">
    <source>
        <dbReference type="ARBA" id="ARBA00023136"/>
    </source>
</evidence>
<feature type="active site" evidence="12">
    <location>
        <position position="220"/>
    </location>
</feature>
<organism evidence="15 16">
    <name type="scientific">Desulfosporosinus meridiei (strain ATCC BAA-275 / DSM 13257 / KCTC 12902 / NCIMB 13706 / S10)</name>
    <dbReference type="NCBI Taxonomy" id="768704"/>
    <lineage>
        <taxon>Bacteria</taxon>
        <taxon>Bacillati</taxon>
        <taxon>Bacillota</taxon>
        <taxon>Clostridia</taxon>
        <taxon>Eubacteriales</taxon>
        <taxon>Desulfitobacteriaceae</taxon>
        <taxon>Desulfosporosinus</taxon>
    </lineage>
</organism>
<evidence type="ECO:0000256" key="13">
    <source>
        <dbReference type="NCBIfam" id="TIGR04265"/>
    </source>
</evidence>
<keyword evidence="11 12" id="KW-1208">Phospholipid metabolism</keyword>
<evidence type="ECO:0000313" key="15">
    <source>
        <dbReference type="EMBL" id="AFQ44153.1"/>
    </source>
</evidence>
<evidence type="ECO:0000256" key="10">
    <source>
        <dbReference type="ARBA" id="ARBA00023209"/>
    </source>
</evidence>
<keyword evidence="2 12" id="KW-1003">Cell membrane</keyword>
<evidence type="ECO:0000256" key="7">
    <source>
        <dbReference type="ARBA" id="ARBA00022989"/>
    </source>
</evidence>
<comment type="caution">
    <text evidence="12">Lacks conserved residue(s) required for the propagation of feature annotation.</text>
</comment>
<dbReference type="GO" id="GO:0005886">
    <property type="term" value="C:plasma membrane"/>
    <property type="evidence" value="ECO:0007669"/>
    <property type="project" value="UniProtKB-SubCell"/>
</dbReference>
<evidence type="ECO:0000256" key="1">
    <source>
        <dbReference type="ARBA" id="ARBA00004651"/>
    </source>
</evidence>
<dbReference type="eggNOG" id="COG1502">
    <property type="taxonomic scope" value="Bacteria"/>
</dbReference>
<dbReference type="GO" id="GO:0008808">
    <property type="term" value="F:cardiolipin synthase activity"/>
    <property type="evidence" value="ECO:0007669"/>
    <property type="project" value="UniProtKB-UniRule"/>
</dbReference>
<evidence type="ECO:0000256" key="5">
    <source>
        <dbReference type="ARBA" id="ARBA00022692"/>
    </source>
</evidence>
<dbReference type="PROSITE" id="PS50035">
    <property type="entry name" value="PLD"/>
    <property type="match status" value="2"/>
</dbReference>
<keyword evidence="4 12" id="KW-0808">Transferase</keyword>
<keyword evidence="8 12" id="KW-0443">Lipid metabolism</keyword>
<dbReference type="STRING" id="768704.Desmer_2215"/>
<protein>
    <recommendedName>
        <fullName evidence="12 13">Cardiolipin synthase</fullName>
        <shortName evidence="12">CL synthase</shortName>
        <ecNumber evidence="12 13">2.7.8.-</ecNumber>
    </recommendedName>
</protein>
<evidence type="ECO:0000256" key="11">
    <source>
        <dbReference type="ARBA" id="ARBA00023264"/>
    </source>
</evidence>
<keyword evidence="10 12" id="KW-0594">Phospholipid biosynthesis</keyword>
<keyword evidence="7 12" id="KW-1133">Transmembrane helix</keyword>
<dbReference type="InterPro" id="IPR030874">
    <property type="entry name" value="Cardiolipin_synth_Firmi"/>
</dbReference>
<dbReference type="HAMAP" id="MF_01916">
    <property type="entry name" value="Cardiolipin_synth_Cls"/>
    <property type="match status" value="1"/>
</dbReference>
<dbReference type="AlphaFoldDB" id="J7IYH3"/>
<dbReference type="HOGENOM" id="CLU_038053_1_2_9"/>
<name>J7IYH3_DESMD</name>
<comment type="function">
    <text evidence="12">Catalyzes the reversible phosphatidyl group transfer from one phosphatidylglycerol molecule to another to form cardiolipin (CL) (diphosphatidylglycerol) and glycerol.</text>
</comment>
<dbReference type="SMART" id="SM00155">
    <property type="entry name" value="PLDc"/>
    <property type="match status" value="2"/>
</dbReference>
<comment type="catalytic activity">
    <reaction evidence="12">
        <text>2 a 1,2-diacyl-sn-glycero-3-phospho-(1'-sn-glycerol) = a cardiolipin + glycerol</text>
        <dbReference type="Rhea" id="RHEA:31451"/>
        <dbReference type="ChEBI" id="CHEBI:17754"/>
        <dbReference type="ChEBI" id="CHEBI:62237"/>
        <dbReference type="ChEBI" id="CHEBI:64716"/>
    </reaction>
</comment>
<dbReference type="KEGG" id="dmi:Desmer_2215"/>
<feature type="domain" description="PLD phosphodiesterase" evidence="14">
    <location>
        <begin position="213"/>
        <end position="240"/>
    </location>
</feature>
<gene>
    <name evidence="15" type="ordered locus">Desmer_2215</name>
</gene>
<keyword evidence="6" id="KW-0677">Repeat</keyword>
<reference evidence="15 16" key="1">
    <citation type="journal article" date="2012" name="J. Bacteriol.">
        <title>Complete genome sequences of Desulfosporosinus orientis DSM765T, Desulfosporosinus youngiae DSM17734T, Desulfosporosinus meridiei DSM13257T, and Desulfosporosinus acidiphilus DSM22704T.</title>
        <authorList>
            <person name="Pester M."/>
            <person name="Brambilla E."/>
            <person name="Alazard D."/>
            <person name="Rattei T."/>
            <person name="Weinmaier T."/>
            <person name="Han J."/>
            <person name="Lucas S."/>
            <person name="Lapidus A."/>
            <person name="Cheng J.F."/>
            <person name="Goodwin L."/>
            <person name="Pitluck S."/>
            <person name="Peters L."/>
            <person name="Ovchinnikova G."/>
            <person name="Teshima H."/>
            <person name="Detter J.C."/>
            <person name="Han C.S."/>
            <person name="Tapia R."/>
            <person name="Land M.L."/>
            <person name="Hauser L."/>
            <person name="Kyrpides N.C."/>
            <person name="Ivanova N.N."/>
            <person name="Pagani I."/>
            <person name="Huntmann M."/>
            <person name="Wei C.L."/>
            <person name="Davenport K.W."/>
            <person name="Daligault H."/>
            <person name="Chain P.S."/>
            <person name="Chen A."/>
            <person name="Mavromatis K."/>
            <person name="Markowitz V."/>
            <person name="Szeto E."/>
            <person name="Mikhailova N."/>
            <person name="Pati A."/>
            <person name="Wagner M."/>
            <person name="Woyke T."/>
            <person name="Ollivier B."/>
            <person name="Klenk H.P."/>
            <person name="Spring S."/>
            <person name="Loy A."/>
        </authorList>
    </citation>
    <scope>NUCLEOTIDE SEQUENCE [LARGE SCALE GENOMIC DNA]</scope>
    <source>
        <strain evidence="16">ATCC BAA-275 / DSM 13257 / NCIMB 13706 / S10</strain>
    </source>
</reference>
<evidence type="ECO:0000313" key="16">
    <source>
        <dbReference type="Proteomes" id="UP000005262"/>
    </source>
</evidence>
<evidence type="ECO:0000256" key="12">
    <source>
        <dbReference type="HAMAP-Rule" id="MF_01916"/>
    </source>
</evidence>
<dbReference type="FunFam" id="3.30.870.10:FF:000014">
    <property type="entry name" value="Cardiolipin synthase"/>
    <property type="match status" value="1"/>
</dbReference>
<sequence>MLWYFILLINLLQVFLIGTTILLENRSPGNTMTWIVILALLPGLGFILYTVFGKKTRGEIFRNKHIQDNQIKPWVRDQRSCTNSEEMKPSLKTDSALKLVNLHINSGFAPLTQHNQVDILLNGGEKFQELFNALETAVHHIHLSYYIFNDDEIGKDVLKILARKVTEGVEVRVILDGMGSHSISGSFINSMRKAGIQANWFFPIRFPYLTSKLNLRYHRKIVVVDGSIGFLGGLNIGDEYMSRDSKLGFWRDTHLRIQGKAVQTLQAIFLNDWYFVTHQEINGERYYPETKISQNLPIQILASGPDSKWKSILHSFFSSITMAQHCIKIETPYFIPDKSLIMALKTAALSGIDVRLIVQGIPENKLTFLAMNSYFEELLQSGIKIFQYMKGTLHAKILIVDNHLALVGSANMDMRSFFLDFEVSAYIYDQSTSKRLIDHFEMDLEECSEIKLEEIQSRSFIERVKESSARILSPLL</sequence>
<comment type="similarity">
    <text evidence="12">Belongs to the phospholipase D family. Cardiolipin synthase subfamily.</text>
</comment>
<dbReference type="EMBL" id="CP003629">
    <property type="protein sequence ID" value="AFQ44153.1"/>
    <property type="molecule type" value="Genomic_DNA"/>
</dbReference>
<keyword evidence="3 12" id="KW-0444">Lipid biosynthesis</keyword>
<evidence type="ECO:0000256" key="2">
    <source>
        <dbReference type="ARBA" id="ARBA00022475"/>
    </source>
</evidence>
<dbReference type="InterPro" id="IPR022924">
    <property type="entry name" value="Cardiolipin_synthase"/>
</dbReference>
<dbReference type="Pfam" id="PF13396">
    <property type="entry name" value="PLDc_N"/>
    <property type="match status" value="1"/>
</dbReference>
<evidence type="ECO:0000256" key="6">
    <source>
        <dbReference type="ARBA" id="ARBA00022737"/>
    </source>
</evidence>
<dbReference type="NCBIfam" id="TIGR04265">
    <property type="entry name" value="bac_cardiolipin"/>
    <property type="match status" value="1"/>
</dbReference>
<feature type="active site" evidence="12">
    <location>
        <position position="394"/>
    </location>
</feature>
<evidence type="ECO:0000256" key="8">
    <source>
        <dbReference type="ARBA" id="ARBA00023098"/>
    </source>
</evidence>
<dbReference type="GO" id="GO:0032049">
    <property type="term" value="P:cardiolipin biosynthetic process"/>
    <property type="evidence" value="ECO:0007669"/>
    <property type="project" value="UniProtKB-UniRule"/>
</dbReference>
<feature type="domain" description="PLD phosphodiesterase" evidence="14">
    <location>
        <begin position="389"/>
        <end position="416"/>
    </location>
</feature>
<proteinExistence type="inferred from homology"/>
<dbReference type="Gene3D" id="3.30.870.10">
    <property type="entry name" value="Endonuclease Chain A"/>
    <property type="match status" value="2"/>
</dbReference>
<dbReference type="Proteomes" id="UP000005262">
    <property type="component" value="Chromosome"/>
</dbReference>
<keyword evidence="9 12" id="KW-0472">Membrane</keyword>
<dbReference type="InterPro" id="IPR027379">
    <property type="entry name" value="CLS_N"/>
</dbReference>
<dbReference type="CDD" id="cd09112">
    <property type="entry name" value="PLDc_CLS_2"/>
    <property type="match status" value="1"/>
</dbReference>
<dbReference type="SUPFAM" id="SSF56024">
    <property type="entry name" value="Phospholipase D/nuclease"/>
    <property type="match status" value="2"/>
</dbReference>
<dbReference type="EC" id="2.7.8.-" evidence="12 13"/>
<reference evidence="16" key="2">
    <citation type="submission" date="2012-08" db="EMBL/GenBank/DDBJ databases">
        <title>Finished genome of Desulfosporosinus meridiei DSM 13257.</title>
        <authorList>
            <person name="Huntemann M."/>
            <person name="Wei C.-L."/>
            <person name="Han J."/>
            <person name="Detter J.C."/>
            <person name="Han C."/>
            <person name="Davenport K."/>
            <person name="Daligault H."/>
            <person name="Erkkila T."/>
            <person name="Gu W."/>
            <person name="Munk A.C.C."/>
            <person name="Teshima H."/>
            <person name="Xu Y."/>
            <person name="Chain P."/>
            <person name="Tapia R."/>
            <person name="Chen A."/>
            <person name="Krypides N."/>
            <person name="Mavromatis K."/>
            <person name="Markowitz V."/>
            <person name="Szeto E."/>
            <person name="Ivanova N."/>
            <person name="Mikhailova N."/>
            <person name="Ovchinnikova G."/>
            <person name="Pagani I."/>
            <person name="Pati A."/>
            <person name="Goodwin L."/>
            <person name="Peters L."/>
            <person name="Pitluck S."/>
            <person name="Woyke T."/>
            <person name="Pester M."/>
            <person name="Spring S."/>
            <person name="Ollivier B."/>
            <person name="Rattei T."/>
            <person name="Klenk H.-P."/>
            <person name="Wagner M."/>
            <person name="Loy A."/>
        </authorList>
    </citation>
    <scope>NUCLEOTIDE SEQUENCE [LARGE SCALE GENOMIC DNA]</scope>
    <source>
        <strain evidence="16">ATCC BAA-275 / DSM 13257 / NCIMB 13706 / S10</strain>
    </source>
</reference>
<accession>J7IYH3</accession>
<evidence type="ECO:0000256" key="4">
    <source>
        <dbReference type="ARBA" id="ARBA00022679"/>
    </source>
</evidence>
<evidence type="ECO:0000259" key="14">
    <source>
        <dbReference type="PROSITE" id="PS50035"/>
    </source>
</evidence>
<comment type="subcellular location">
    <subcellularLocation>
        <location evidence="1 12">Cell membrane</location>
        <topology evidence="1 12">Multi-pass membrane protein</topology>
    </subcellularLocation>
</comment>
<evidence type="ECO:0000256" key="3">
    <source>
        <dbReference type="ARBA" id="ARBA00022516"/>
    </source>
</evidence>
<feature type="active site" evidence="12">
    <location>
        <position position="401"/>
    </location>
</feature>
<keyword evidence="16" id="KW-1185">Reference proteome</keyword>
<dbReference type="CDD" id="cd09110">
    <property type="entry name" value="PLDc_CLS_1"/>
    <property type="match status" value="1"/>
</dbReference>
<dbReference type="PANTHER" id="PTHR21248:SF20">
    <property type="entry name" value="CARDIOLIPIN SYNTHASE YWIE-RELATED"/>
    <property type="match status" value="1"/>
</dbReference>
<feature type="active site" evidence="12">
    <location>
        <position position="225"/>
    </location>
</feature>
<feature type="active site" evidence="12">
    <location>
        <position position="218"/>
    </location>
</feature>
<dbReference type="InterPro" id="IPR001736">
    <property type="entry name" value="PLipase_D/transphosphatidylase"/>
</dbReference>
<feature type="active site" evidence="12">
    <location>
        <position position="396"/>
    </location>
</feature>
<dbReference type="RefSeq" id="WP_014903067.1">
    <property type="nucleotide sequence ID" value="NC_018515.1"/>
</dbReference>
<dbReference type="InterPro" id="IPR025202">
    <property type="entry name" value="PLD-like_dom"/>
</dbReference>
<feature type="transmembrane region" description="Helical" evidence="12">
    <location>
        <begin position="32"/>
        <end position="52"/>
    </location>
</feature>
<dbReference type="OrthoDB" id="9762009at2"/>